<dbReference type="InterPro" id="IPR005302">
    <property type="entry name" value="MoCF_Sase_C"/>
</dbReference>
<evidence type="ECO:0000313" key="3">
    <source>
        <dbReference type="Proteomes" id="UP000683575"/>
    </source>
</evidence>
<feature type="domain" description="MOSC" evidence="1">
    <location>
        <begin position="29"/>
        <end position="158"/>
    </location>
</feature>
<dbReference type="KEGG" id="nps:KRR39_17920"/>
<dbReference type="InterPro" id="IPR052353">
    <property type="entry name" value="Benzoxazolinone_Detox_Enz"/>
</dbReference>
<dbReference type="PANTHER" id="PTHR30212:SF2">
    <property type="entry name" value="PROTEIN YIIM"/>
    <property type="match status" value="1"/>
</dbReference>
<reference evidence="2" key="1">
    <citation type="submission" date="2021-06" db="EMBL/GenBank/DDBJ databases">
        <title>Complete genome sequence of Nocardioides sp. G188.</title>
        <authorList>
            <person name="Im W.-T."/>
        </authorList>
    </citation>
    <scope>NUCLEOTIDE SEQUENCE</scope>
    <source>
        <strain evidence="2">G188</strain>
    </source>
</reference>
<keyword evidence="3" id="KW-1185">Reference proteome</keyword>
<dbReference type="Pfam" id="PF03473">
    <property type="entry name" value="MOSC"/>
    <property type="match status" value="1"/>
</dbReference>
<dbReference type="EMBL" id="CP077062">
    <property type="protein sequence ID" value="QWZ07322.1"/>
    <property type="molecule type" value="Genomic_DNA"/>
</dbReference>
<protein>
    <submittedName>
        <fullName evidence="2">MOSC domain-containing protein</fullName>
    </submittedName>
</protein>
<evidence type="ECO:0000313" key="2">
    <source>
        <dbReference type="EMBL" id="QWZ07322.1"/>
    </source>
</evidence>
<evidence type="ECO:0000259" key="1">
    <source>
        <dbReference type="PROSITE" id="PS51340"/>
    </source>
</evidence>
<dbReference type="GO" id="GO:0030151">
    <property type="term" value="F:molybdenum ion binding"/>
    <property type="evidence" value="ECO:0007669"/>
    <property type="project" value="InterPro"/>
</dbReference>
<name>A0A975SWQ0_9ACTN</name>
<dbReference type="PROSITE" id="PS51340">
    <property type="entry name" value="MOSC"/>
    <property type="match status" value="1"/>
</dbReference>
<organism evidence="2 3">
    <name type="scientific">Nocardioides panacis</name>
    <dbReference type="NCBI Taxonomy" id="2849501"/>
    <lineage>
        <taxon>Bacteria</taxon>
        <taxon>Bacillati</taxon>
        <taxon>Actinomycetota</taxon>
        <taxon>Actinomycetes</taxon>
        <taxon>Propionibacteriales</taxon>
        <taxon>Nocardioidaceae</taxon>
        <taxon>Nocardioides</taxon>
    </lineage>
</organism>
<dbReference type="RefSeq" id="WP_216938833.1">
    <property type="nucleotide sequence ID" value="NZ_CP077062.1"/>
</dbReference>
<proteinExistence type="predicted"/>
<accession>A0A975SWQ0</accession>
<dbReference type="AlphaFoldDB" id="A0A975SWQ0"/>
<dbReference type="PANTHER" id="PTHR30212">
    <property type="entry name" value="PROTEIN YIIM"/>
    <property type="match status" value="1"/>
</dbReference>
<dbReference type="GO" id="GO:0003824">
    <property type="term" value="F:catalytic activity"/>
    <property type="evidence" value="ECO:0007669"/>
    <property type="project" value="InterPro"/>
</dbReference>
<gene>
    <name evidence="2" type="ORF">KRR39_17920</name>
</gene>
<dbReference type="GO" id="GO:0030170">
    <property type="term" value="F:pyridoxal phosphate binding"/>
    <property type="evidence" value="ECO:0007669"/>
    <property type="project" value="InterPro"/>
</dbReference>
<sequence>MATLLSVNVGMPEDVTWRGRTVHTGVWKSPVTGPRMVRRLNIDGDGQGDLVGHGGEQRAVLVYQAASYRHWEEFFGRDDLAHGAFGENFTVDGLADDAVCIGDRYRIGEAEFEVTQPRVTCFRVGMRMGGAAAAVAAGRAPPPRVLPAGAGRGPRQCR</sequence>
<dbReference type="Proteomes" id="UP000683575">
    <property type="component" value="Chromosome"/>
</dbReference>